<protein>
    <submittedName>
        <fullName evidence="4">dTDP-6-deoxy-L-talose 4-dehydrogenase (NAD+)</fullName>
        <ecNumber evidence="4">1.1.1.339</ecNumber>
    </submittedName>
</protein>
<dbReference type="PANTHER" id="PTHR43000">
    <property type="entry name" value="DTDP-D-GLUCOSE 4,6-DEHYDRATASE-RELATED"/>
    <property type="match status" value="1"/>
</dbReference>
<dbReference type="RefSeq" id="WP_100266263.1">
    <property type="nucleotide sequence ID" value="NZ_CP018800.1"/>
</dbReference>
<dbReference type="SUPFAM" id="SSF51735">
    <property type="entry name" value="NAD(P)-binding Rossmann-fold domains"/>
    <property type="match status" value="1"/>
</dbReference>
<dbReference type="AlphaFoldDB" id="A0A2K8L6W6"/>
<dbReference type="EC" id="1.1.1.339" evidence="4"/>
<evidence type="ECO:0000256" key="1">
    <source>
        <dbReference type="ARBA" id="ARBA00005125"/>
    </source>
</evidence>
<accession>A0A2K8L6W6</accession>
<organism evidence="4 5">
    <name type="scientific">Mariprofundus ferrinatatus</name>
    <dbReference type="NCBI Taxonomy" id="1921087"/>
    <lineage>
        <taxon>Bacteria</taxon>
        <taxon>Pseudomonadati</taxon>
        <taxon>Pseudomonadota</taxon>
        <taxon>Candidatius Mariprofundia</taxon>
        <taxon>Mariprofundales</taxon>
        <taxon>Mariprofundaceae</taxon>
        <taxon>Mariprofundus</taxon>
    </lineage>
</organism>
<keyword evidence="5" id="KW-1185">Reference proteome</keyword>
<sequence>MKVLVTGGSGFVGRHVVTRLLERGHEPIVLGRDPARIEEMPWRNAVRFVCCDIHGSQTPLLTELGEPDVLVHLAWDGLPNYREPFHYEINLQGDYRFIKRLVSQGLKQVLVSGTCLEYGMREGCLDESLVSDPQLSYPLAKDVLRKFLQQLQQKVPFQLVWARLFYLFGEGQNPNSLLAQLDRAVASGDKRFNMSGGEQLRDYLPVEKAALILSELIERKEDFGIVNVCSGSPVRVRDLIEKRLREQGASMALNLGHYPYPDYEPMAFWGSTAKLESCLLGHKDTHGI</sequence>
<gene>
    <name evidence="4" type="ORF">Ga0123462_2138</name>
</gene>
<evidence type="ECO:0000259" key="3">
    <source>
        <dbReference type="Pfam" id="PF01370"/>
    </source>
</evidence>
<dbReference type="OrthoDB" id="9803010at2"/>
<dbReference type="EMBL" id="CP018800">
    <property type="protein sequence ID" value="ATX82973.1"/>
    <property type="molecule type" value="Genomic_DNA"/>
</dbReference>
<dbReference type="KEGG" id="mfn:Ga0123462_2138"/>
<proteinExistence type="inferred from homology"/>
<evidence type="ECO:0000313" key="5">
    <source>
        <dbReference type="Proteomes" id="UP000231637"/>
    </source>
</evidence>
<name>A0A2K8L6W6_9PROT</name>
<comment type="similarity">
    <text evidence="2">Belongs to the NAD(P)-dependent epimerase/dehydratase family.</text>
</comment>
<keyword evidence="4" id="KW-0560">Oxidoreductase</keyword>
<dbReference type="Gene3D" id="3.40.50.720">
    <property type="entry name" value="NAD(P)-binding Rossmann-like Domain"/>
    <property type="match status" value="1"/>
</dbReference>
<dbReference type="InterPro" id="IPR036291">
    <property type="entry name" value="NAD(P)-bd_dom_sf"/>
</dbReference>
<evidence type="ECO:0000313" key="4">
    <source>
        <dbReference type="EMBL" id="ATX82973.1"/>
    </source>
</evidence>
<dbReference type="GO" id="GO:0016491">
    <property type="term" value="F:oxidoreductase activity"/>
    <property type="evidence" value="ECO:0007669"/>
    <property type="project" value="UniProtKB-KW"/>
</dbReference>
<evidence type="ECO:0000256" key="2">
    <source>
        <dbReference type="ARBA" id="ARBA00007637"/>
    </source>
</evidence>
<dbReference type="InterPro" id="IPR001509">
    <property type="entry name" value="Epimerase_deHydtase"/>
</dbReference>
<dbReference type="Pfam" id="PF01370">
    <property type="entry name" value="Epimerase"/>
    <property type="match status" value="1"/>
</dbReference>
<comment type="pathway">
    <text evidence="1">Bacterial outer membrane biogenesis; LPS O-antigen biosynthesis.</text>
</comment>
<feature type="domain" description="NAD-dependent epimerase/dehydratase" evidence="3">
    <location>
        <begin position="3"/>
        <end position="229"/>
    </location>
</feature>
<dbReference type="Proteomes" id="UP000231637">
    <property type="component" value="Chromosome"/>
</dbReference>
<reference evidence="4 5" key="1">
    <citation type="submission" date="2016-12" db="EMBL/GenBank/DDBJ databases">
        <title>Isolation and genomic insights into novel planktonic Zetaproteobacteria from stratified waters of the Chesapeake Bay.</title>
        <authorList>
            <person name="McAllister S.M."/>
            <person name="Kato S."/>
            <person name="Chan C.S."/>
            <person name="Chiu B.K."/>
            <person name="Field E.K."/>
        </authorList>
    </citation>
    <scope>NUCLEOTIDE SEQUENCE [LARGE SCALE GENOMIC DNA]</scope>
    <source>
        <strain evidence="4 5">CP-8</strain>
    </source>
</reference>